<sequence>MTTTRTDPSDTTERSTPRRLGRRGWILVAVAVVVAVALTVWLSIGLRPDVANTGSGGVLDKVSVPTRDGDTDRLWWVGKSDGGFWVAVRNDGPAAVTLRGAETSGTLDVRIQFAPVEREYDRFGTAVDSYTLQPGAEVQVRASLHVCGPVVSGSSVSVDQVDLHATTLGVTRTVHVTSLQQYGFYPDAVGGLPRSKAC</sequence>
<gene>
    <name evidence="2" type="ORF">QRT04_09770</name>
</gene>
<dbReference type="EMBL" id="JAUCGQ010000001">
    <property type="protein sequence ID" value="MDM7855218.1"/>
    <property type="molecule type" value="Genomic_DNA"/>
</dbReference>
<name>A0ABT7SG98_9CELL</name>
<organism evidence="2 3">
    <name type="scientific">Cellulomonas alba</name>
    <dbReference type="NCBI Taxonomy" id="3053467"/>
    <lineage>
        <taxon>Bacteria</taxon>
        <taxon>Bacillati</taxon>
        <taxon>Actinomycetota</taxon>
        <taxon>Actinomycetes</taxon>
        <taxon>Micrococcales</taxon>
        <taxon>Cellulomonadaceae</taxon>
        <taxon>Cellulomonas</taxon>
    </lineage>
</organism>
<protein>
    <submittedName>
        <fullName evidence="2">Uncharacterized protein</fullName>
    </submittedName>
</protein>
<accession>A0ABT7SG98</accession>
<keyword evidence="1" id="KW-0812">Transmembrane</keyword>
<dbReference type="Proteomes" id="UP001529338">
    <property type="component" value="Unassembled WGS sequence"/>
</dbReference>
<dbReference type="RefSeq" id="WP_289455021.1">
    <property type="nucleotide sequence ID" value="NZ_JAUCGQ010000001.1"/>
</dbReference>
<keyword evidence="3" id="KW-1185">Reference proteome</keyword>
<feature type="transmembrane region" description="Helical" evidence="1">
    <location>
        <begin position="24"/>
        <end position="44"/>
    </location>
</feature>
<comment type="caution">
    <text evidence="2">The sequence shown here is derived from an EMBL/GenBank/DDBJ whole genome shotgun (WGS) entry which is preliminary data.</text>
</comment>
<evidence type="ECO:0000313" key="3">
    <source>
        <dbReference type="Proteomes" id="UP001529338"/>
    </source>
</evidence>
<keyword evidence="1" id="KW-1133">Transmembrane helix</keyword>
<evidence type="ECO:0000313" key="2">
    <source>
        <dbReference type="EMBL" id="MDM7855218.1"/>
    </source>
</evidence>
<keyword evidence="1" id="KW-0472">Membrane</keyword>
<proteinExistence type="predicted"/>
<reference evidence="2 3" key="1">
    <citation type="submission" date="2023-06" db="EMBL/GenBank/DDBJ databases">
        <title>Cellulomonas sp. MW4 Whole genome sequence.</title>
        <authorList>
            <person name="Park S."/>
        </authorList>
    </citation>
    <scope>NUCLEOTIDE SEQUENCE [LARGE SCALE GENOMIC DNA]</scope>
    <source>
        <strain evidence="2 3">MW4</strain>
    </source>
</reference>
<evidence type="ECO:0000256" key="1">
    <source>
        <dbReference type="SAM" id="Phobius"/>
    </source>
</evidence>